<reference evidence="9" key="1">
    <citation type="submission" date="2024-02" db="UniProtKB">
        <authorList>
            <consortium name="WormBaseParasite"/>
        </authorList>
    </citation>
    <scope>IDENTIFICATION</scope>
</reference>
<evidence type="ECO:0000259" key="7">
    <source>
        <dbReference type="PROSITE" id="PS50011"/>
    </source>
</evidence>
<keyword evidence="2" id="KW-0723">Serine/threonine-protein kinase</keyword>
<feature type="domain" description="Protein kinase" evidence="7">
    <location>
        <begin position="88"/>
        <end position="327"/>
    </location>
</feature>
<evidence type="ECO:0000313" key="8">
    <source>
        <dbReference type="Proteomes" id="UP000887575"/>
    </source>
</evidence>
<protein>
    <recommendedName>
        <fullName evidence="7">Protein kinase domain-containing protein</fullName>
    </recommendedName>
</protein>
<dbReference type="PANTHER" id="PTHR46716">
    <property type="entry name" value="MITOGEN-ACTIVATED PROTEIN KINASE KINASE KINASE 7"/>
    <property type="match status" value="1"/>
</dbReference>
<dbReference type="InterPro" id="IPR008271">
    <property type="entry name" value="Ser/Thr_kinase_AS"/>
</dbReference>
<evidence type="ECO:0000256" key="5">
    <source>
        <dbReference type="ARBA" id="ARBA00022777"/>
    </source>
</evidence>
<evidence type="ECO:0000256" key="6">
    <source>
        <dbReference type="ARBA" id="ARBA00022840"/>
    </source>
</evidence>
<keyword evidence="5" id="KW-0418">Kinase</keyword>
<dbReference type="Gene3D" id="1.10.510.10">
    <property type="entry name" value="Transferase(Phosphotransferase) domain 1"/>
    <property type="match status" value="1"/>
</dbReference>
<dbReference type="GO" id="GO:0043123">
    <property type="term" value="P:positive regulation of canonical NF-kappaB signal transduction"/>
    <property type="evidence" value="ECO:0007669"/>
    <property type="project" value="TreeGrafter"/>
</dbReference>
<dbReference type="PROSITE" id="PS50011">
    <property type="entry name" value="PROTEIN_KINASE_DOM"/>
    <property type="match status" value="1"/>
</dbReference>
<dbReference type="SUPFAM" id="SSF56112">
    <property type="entry name" value="Protein kinase-like (PK-like)"/>
    <property type="match status" value="1"/>
</dbReference>
<evidence type="ECO:0000256" key="4">
    <source>
        <dbReference type="ARBA" id="ARBA00022741"/>
    </source>
</evidence>
<dbReference type="Proteomes" id="UP000887575">
    <property type="component" value="Unassembled WGS sequence"/>
</dbReference>
<evidence type="ECO:0000256" key="1">
    <source>
        <dbReference type="ARBA" id="ARBA00006529"/>
    </source>
</evidence>
<evidence type="ECO:0000256" key="3">
    <source>
        <dbReference type="ARBA" id="ARBA00022679"/>
    </source>
</evidence>
<dbReference type="Pfam" id="PF00069">
    <property type="entry name" value="Pkinase"/>
    <property type="match status" value="1"/>
</dbReference>
<evidence type="ECO:0000313" key="9">
    <source>
        <dbReference type="WBParaSite" id="MBELARI_LOCUS7039"/>
    </source>
</evidence>
<keyword evidence="8" id="KW-1185">Reference proteome</keyword>
<sequence>MPNEKLMKRKGFCDPPCAPGEACFLSPNQKWECRMTLRNCNPACASGEVCINDGESKCMKRGSCDPPCDTAAGERCVGKSNGSAQYEFEKKLEIQAGGFGKVSYNKLNNQDVAIKMMEDPKEILQEANKHRHVKDCKFIVEILGIIFDETDSPKGLALELCYLGTLYQVIMGWEVHTLYNISHIVLWMEQLASVLRYLKEKELVHRDLKPLNILMFDKYREIRVCDFGISAWEETVSTHLADHRDDMYSVGMILWQLIFRKHPYLDSNAENPAIDNDDVLERVENGERLPLDETHSSIQEVISGCWAHEKDERLSPQELYDKMAEWREKIQTSMKKFESPRLFKEPYSFVRPHGTFSCTHINLGADYQKVEDLGFCVPKFANLIHNPRNNHDLLLNKSMIVVYNKATKEAQFWKVV</sequence>
<dbReference type="PROSITE" id="PS00108">
    <property type="entry name" value="PROTEIN_KINASE_ST"/>
    <property type="match status" value="1"/>
</dbReference>
<dbReference type="Pfam" id="PF07714">
    <property type="entry name" value="PK_Tyr_Ser-Thr"/>
    <property type="match status" value="1"/>
</dbReference>
<proteinExistence type="inferred from homology"/>
<dbReference type="GO" id="GO:0004709">
    <property type="term" value="F:MAP kinase kinase kinase activity"/>
    <property type="evidence" value="ECO:0007669"/>
    <property type="project" value="TreeGrafter"/>
</dbReference>
<dbReference type="InterPro" id="IPR000719">
    <property type="entry name" value="Prot_kinase_dom"/>
</dbReference>
<accession>A0AAF3FK69</accession>
<evidence type="ECO:0000256" key="2">
    <source>
        <dbReference type="ARBA" id="ARBA00022527"/>
    </source>
</evidence>
<keyword evidence="6" id="KW-0067">ATP-binding</keyword>
<name>A0AAF3FK69_9BILA</name>
<dbReference type="WBParaSite" id="MBELARI_LOCUS7039">
    <property type="protein sequence ID" value="MBELARI_LOCUS7039"/>
    <property type="gene ID" value="MBELARI_LOCUS7039"/>
</dbReference>
<dbReference type="AlphaFoldDB" id="A0AAF3FK69"/>
<organism evidence="8 9">
    <name type="scientific">Mesorhabditis belari</name>
    <dbReference type="NCBI Taxonomy" id="2138241"/>
    <lineage>
        <taxon>Eukaryota</taxon>
        <taxon>Metazoa</taxon>
        <taxon>Ecdysozoa</taxon>
        <taxon>Nematoda</taxon>
        <taxon>Chromadorea</taxon>
        <taxon>Rhabditida</taxon>
        <taxon>Rhabditina</taxon>
        <taxon>Rhabditomorpha</taxon>
        <taxon>Rhabditoidea</taxon>
        <taxon>Rhabditidae</taxon>
        <taxon>Mesorhabditinae</taxon>
        <taxon>Mesorhabditis</taxon>
    </lineage>
</organism>
<dbReference type="InterPro" id="IPR001245">
    <property type="entry name" value="Ser-Thr/Tyr_kinase_cat_dom"/>
</dbReference>
<dbReference type="PANTHER" id="PTHR46716:SF1">
    <property type="entry name" value="MITOGEN-ACTIVATED PROTEIN KINASE KINASE KINASE 7"/>
    <property type="match status" value="1"/>
</dbReference>
<dbReference type="GO" id="GO:0007254">
    <property type="term" value="P:JNK cascade"/>
    <property type="evidence" value="ECO:0007669"/>
    <property type="project" value="TreeGrafter"/>
</dbReference>
<keyword evidence="4" id="KW-0547">Nucleotide-binding</keyword>
<dbReference type="GO" id="GO:0019899">
    <property type="term" value="F:enzyme binding"/>
    <property type="evidence" value="ECO:0007669"/>
    <property type="project" value="UniProtKB-ARBA"/>
</dbReference>
<comment type="similarity">
    <text evidence="1">Belongs to the protein kinase superfamily. STE Ser/Thr protein kinase family. MAP kinase kinase kinase subfamily.</text>
</comment>
<dbReference type="InterPro" id="IPR011009">
    <property type="entry name" value="Kinase-like_dom_sf"/>
</dbReference>
<dbReference type="SMART" id="SM00220">
    <property type="entry name" value="S_TKc"/>
    <property type="match status" value="1"/>
</dbReference>
<keyword evidence="3" id="KW-0808">Transferase</keyword>
<dbReference type="GO" id="GO:0005524">
    <property type="term" value="F:ATP binding"/>
    <property type="evidence" value="ECO:0007669"/>
    <property type="project" value="UniProtKB-KW"/>
</dbReference>
<dbReference type="GO" id="GO:0006955">
    <property type="term" value="P:immune response"/>
    <property type="evidence" value="ECO:0007669"/>
    <property type="project" value="TreeGrafter"/>
</dbReference>